<name>U1X048_ANEAE</name>
<comment type="caution">
    <text evidence="2">The sequence shown here is derived from an EMBL/GenBank/DDBJ whole genome shotgun (WGS) entry which is preliminary data.</text>
</comment>
<dbReference type="Pfam" id="PF08858">
    <property type="entry name" value="IDEAL"/>
    <property type="match status" value="1"/>
</dbReference>
<evidence type="ECO:0000313" key="3">
    <source>
        <dbReference type="Proteomes" id="UP000016511"/>
    </source>
</evidence>
<accession>U1X048</accession>
<dbReference type="EMBL" id="AWSJ01000217">
    <property type="protein sequence ID" value="ERI08340.1"/>
    <property type="molecule type" value="Genomic_DNA"/>
</dbReference>
<organism evidence="2 3">
    <name type="scientific">Aneurinibacillus aneurinilyticus ATCC 12856</name>
    <dbReference type="NCBI Taxonomy" id="649747"/>
    <lineage>
        <taxon>Bacteria</taxon>
        <taxon>Bacillati</taxon>
        <taxon>Bacillota</taxon>
        <taxon>Bacilli</taxon>
        <taxon>Bacillales</taxon>
        <taxon>Paenibacillaceae</taxon>
        <taxon>Aneurinibacillus group</taxon>
        <taxon>Aneurinibacillus</taxon>
    </lineage>
</organism>
<reference evidence="2 3" key="1">
    <citation type="submission" date="2013-08" db="EMBL/GenBank/DDBJ databases">
        <authorList>
            <person name="Weinstock G."/>
            <person name="Sodergren E."/>
            <person name="Wylie T."/>
            <person name="Fulton L."/>
            <person name="Fulton R."/>
            <person name="Fronick C."/>
            <person name="O'Laughlin M."/>
            <person name="Godfrey J."/>
            <person name="Miner T."/>
            <person name="Herter B."/>
            <person name="Appelbaum E."/>
            <person name="Cordes M."/>
            <person name="Lek S."/>
            <person name="Wollam A."/>
            <person name="Pepin K.H."/>
            <person name="Palsikar V.B."/>
            <person name="Mitreva M."/>
            <person name="Wilson R.K."/>
        </authorList>
    </citation>
    <scope>NUCLEOTIDE SEQUENCE [LARGE SCALE GENOMIC DNA]</scope>
    <source>
        <strain evidence="2 3">ATCC 12856</strain>
    </source>
</reference>
<dbReference type="InterPro" id="IPR014957">
    <property type="entry name" value="IDEAL_dom"/>
</dbReference>
<sequence>MEGKQMEKQKQNIVNPSTLSLMAEMVLDEAIRKYRIDNLYKDIDEALEAGDEARFKALTGELKEVQRKMLT</sequence>
<gene>
    <name evidence="2" type="ORF">HMPREF0083_03622</name>
</gene>
<feature type="domain" description="IDEAL" evidence="1">
    <location>
        <begin position="26"/>
        <end position="62"/>
    </location>
</feature>
<dbReference type="AlphaFoldDB" id="U1X048"/>
<keyword evidence="3" id="KW-1185">Reference proteome</keyword>
<evidence type="ECO:0000313" key="2">
    <source>
        <dbReference type="EMBL" id="ERI08340.1"/>
    </source>
</evidence>
<dbReference type="Gene3D" id="4.10.810.10">
    <property type="entry name" value="Virus Scaffolding Protein, Chain A"/>
    <property type="match status" value="1"/>
</dbReference>
<dbReference type="STRING" id="649747.HMPREF0083_03622"/>
<dbReference type="SMART" id="SM00914">
    <property type="entry name" value="IDEAL"/>
    <property type="match status" value="1"/>
</dbReference>
<protein>
    <submittedName>
        <fullName evidence="2">IDEAL domain protein</fullName>
    </submittedName>
</protein>
<dbReference type="InterPro" id="IPR027393">
    <property type="entry name" value="Virus_scaffolding_prot_C"/>
</dbReference>
<proteinExistence type="predicted"/>
<dbReference type="HOGENOM" id="CLU_199532_2_0_9"/>
<dbReference type="PATRIC" id="fig|649747.3.peg.3285"/>
<dbReference type="Proteomes" id="UP000016511">
    <property type="component" value="Unassembled WGS sequence"/>
</dbReference>
<evidence type="ECO:0000259" key="1">
    <source>
        <dbReference type="SMART" id="SM00914"/>
    </source>
</evidence>